<dbReference type="GO" id="GO:0032259">
    <property type="term" value="P:methylation"/>
    <property type="evidence" value="ECO:0007669"/>
    <property type="project" value="InterPro"/>
</dbReference>
<comment type="caution">
    <text evidence="3">The sequence shown here is derived from an EMBL/GenBank/DDBJ whole genome shotgun (WGS) entry which is preliminary data.</text>
</comment>
<evidence type="ECO:0000313" key="3">
    <source>
        <dbReference type="EMBL" id="KAF4660902.1"/>
    </source>
</evidence>
<protein>
    <recommendedName>
        <fullName evidence="2">Ribosomal RNA methyltransferase FtsJ domain-containing protein</fullName>
    </recommendedName>
</protein>
<dbReference type="InterPro" id="IPR029063">
    <property type="entry name" value="SAM-dependent_MTases_sf"/>
</dbReference>
<proteinExistence type="predicted"/>
<dbReference type="OrthoDB" id="417125at2759"/>
<evidence type="ECO:0000259" key="2">
    <source>
        <dbReference type="Pfam" id="PF01728"/>
    </source>
</evidence>
<feature type="compositionally biased region" description="Basic and acidic residues" evidence="1">
    <location>
        <begin position="572"/>
        <end position="586"/>
    </location>
</feature>
<dbReference type="Pfam" id="PF01728">
    <property type="entry name" value="FtsJ"/>
    <property type="match status" value="1"/>
</dbReference>
<dbReference type="SUPFAM" id="SSF53335">
    <property type="entry name" value="S-adenosyl-L-methionine-dependent methyltransferases"/>
    <property type="match status" value="1"/>
</dbReference>
<dbReference type="Proteomes" id="UP000591131">
    <property type="component" value="Unassembled WGS sequence"/>
</dbReference>
<evidence type="ECO:0000256" key="1">
    <source>
        <dbReference type="SAM" id="MobiDB-lite"/>
    </source>
</evidence>
<evidence type="ECO:0000313" key="4">
    <source>
        <dbReference type="Proteomes" id="UP000591131"/>
    </source>
</evidence>
<dbReference type="GO" id="GO:0008168">
    <property type="term" value="F:methyltransferase activity"/>
    <property type="evidence" value="ECO:0007669"/>
    <property type="project" value="InterPro"/>
</dbReference>
<organism evidence="3 4">
    <name type="scientific">Perkinsus chesapeaki</name>
    <name type="common">Clam parasite</name>
    <name type="synonym">Perkinsus andrewsi</name>
    <dbReference type="NCBI Taxonomy" id="330153"/>
    <lineage>
        <taxon>Eukaryota</taxon>
        <taxon>Sar</taxon>
        <taxon>Alveolata</taxon>
        <taxon>Perkinsozoa</taxon>
        <taxon>Perkinsea</taxon>
        <taxon>Perkinsida</taxon>
        <taxon>Perkinsidae</taxon>
        <taxon>Perkinsus</taxon>
    </lineage>
</organism>
<keyword evidence="4" id="KW-1185">Reference proteome</keyword>
<feature type="compositionally biased region" description="Low complexity" evidence="1">
    <location>
        <begin position="14"/>
        <end position="27"/>
    </location>
</feature>
<dbReference type="AlphaFoldDB" id="A0A7J6LNM3"/>
<gene>
    <name evidence="3" type="ORF">FOL47_006912</name>
</gene>
<dbReference type="EMBL" id="JAAPAO010000397">
    <property type="protein sequence ID" value="KAF4660902.1"/>
    <property type="molecule type" value="Genomic_DNA"/>
</dbReference>
<feature type="domain" description="Ribosomal RNA methyltransferase FtsJ" evidence="2">
    <location>
        <begin position="146"/>
        <end position="300"/>
    </location>
</feature>
<reference evidence="3 4" key="1">
    <citation type="submission" date="2020-04" db="EMBL/GenBank/DDBJ databases">
        <title>Perkinsus chesapeaki whole genome sequence.</title>
        <authorList>
            <person name="Bogema D.R."/>
        </authorList>
    </citation>
    <scope>NUCLEOTIDE SEQUENCE [LARGE SCALE GENOMIC DNA]</scope>
    <source>
        <strain evidence="3">ATCC PRA-425</strain>
    </source>
</reference>
<dbReference type="InterPro" id="IPR002877">
    <property type="entry name" value="RNA_MeTrfase_FtsJ_dom"/>
</dbReference>
<accession>A0A7J6LNM3</accession>
<feature type="region of interest" description="Disordered" evidence="1">
    <location>
        <begin position="1"/>
        <end position="49"/>
    </location>
</feature>
<feature type="compositionally biased region" description="Polar residues" evidence="1">
    <location>
        <begin position="588"/>
        <end position="597"/>
    </location>
</feature>
<feature type="compositionally biased region" description="Basic and acidic residues" evidence="1">
    <location>
        <begin position="35"/>
        <end position="49"/>
    </location>
</feature>
<sequence length="705" mass="79091">MPPAKHAAGVKDTSPSLASMSSHMSGLAGTGGSSVKDDKDDHEKRDSRDTVWALGREKIEVVLKDNDPEFRDLCDEKELGWQSRAVTLLWERRKKNFQDQELGSEKATRVRFTPEEKKYFEFYRGRLPHMCPEVFVKLPPASGDIKSFVDIGSAPGGMSKFLLSFLHWTKGHAFSLAPEDGGLEMRYHNASLDFECANLADSESYKKISEALEERGFKKHSLDFINLGVVIDVGQCDRDDDPYITARKSIEVCRNQFLLMLDFLKPGGSCMWIHSGSHLDTYLFYLNWLNRMFRRLRVTNTLVPSRSPVYTIAENFLPDDSPAAQQARDDFREFLLSHPADPSTPEIWQVTSWPEVQTLLNPNSQLLKDLHAVWREKREKLAATRINAERSLKESCGGDESLYLSTKNIQPLMKDLSGVRNRGNDAAEDEDVSVPTEQYTNPRLYNESPALAFCALAASEGACRKSAQPGKTIGAPAPKVAFRPPTKPRGFRLDCDWPPRFSSSFAIPAMVAVCLFRAICIWGAAGFCDMNPFIKSSTEIRPIQSLELPNLREPSEKVARRKLRNSELGKQYRSDTNRMTRSREDASPTCTGLQTSLKDSPQRARHTHWGVHCASDALESRRTPFVTDYSDPAKSLRAASETIIVVLDSLGTIFTTTIARKVNSIWGAFTFALFFDTRPANALHINDIMLGLPAVGSPLKTLQER</sequence>
<feature type="region of interest" description="Disordered" evidence="1">
    <location>
        <begin position="572"/>
        <end position="597"/>
    </location>
</feature>
<dbReference type="Gene3D" id="3.40.50.150">
    <property type="entry name" value="Vaccinia Virus protein VP39"/>
    <property type="match status" value="1"/>
</dbReference>
<name>A0A7J6LNM3_PERCH</name>